<comment type="caution">
    <text evidence="2">The sequence shown here is derived from an EMBL/GenBank/DDBJ whole genome shotgun (WGS) entry which is preliminary data.</text>
</comment>
<name>A0A426Y2K1_ENSVE</name>
<dbReference type="EMBL" id="AMZH03015585">
    <property type="protein sequence ID" value="RRT45820.1"/>
    <property type="molecule type" value="Genomic_DNA"/>
</dbReference>
<feature type="region of interest" description="Disordered" evidence="1">
    <location>
        <begin position="118"/>
        <end position="158"/>
    </location>
</feature>
<feature type="region of interest" description="Disordered" evidence="1">
    <location>
        <begin position="1"/>
        <end position="95"/>
    </location>
</feature>
<feature type="compositionally biased region" description="Basic and acidic residues" evidence="1">
    <location>
        <begin position="40"/>
        <end position="81"/>
    </location>
</feature>
<reference evidence="2 3" key="1">
    <citation type="journal article" date="2014" name="Agronomy (Basel)">
        <title>A Draft Genome Sequence for Ensete ventricosum, the Drought-Tolerant Tree Against Hunger.</title>
        <authorList>
            <person name="Harrison J."/>
            <person name="Moore K.A."/>
            <person name="Paszkiewicz K."/>
            <person name="Jones T."/>
            <person name="Grant M."/>
            <person name="Ambacheew D."/>
            <person name="Muzemil S."/>
            <person name="Studholme D.J."/>
        </authorList>
    </citation>
    <scope>NUCLEOTIDE SEQUENCE [LARGE SCALE GENOMIC DNA]</scope>
</reference>
<gene>
    <name evidence="2" type="ORF">B296_00019377</name>
</gene>
<evidence type="ECO:0000313" key="2">
    <source>
        <dbReference type="EMBL" id="RRT45820.1"/>
    </source>
</evidence>
<protein>
    <submittedName>
        <fullName evidence="2">Uncharacterized protein</fullName>
    </submittedName>
</protein>
<evidence type="ECO:0000313" key="3">
    <source>
        <dbReference type="Proteomes" id="UP000287651"/>
    </source>
</evidence>
<dbReference type="Proteomes" id="UP000287651">
    <property type="component" value="Unassembled WGS sequence"/>
</dbReference>
<accession>A0A426Y2K1</accession>
<proteinExistence type="predicted"/>
<dbReference type="AlphaFoldDB" id="A0A426Y2K1"/>
<evidence type="ECO:0000256" key="1">
    <source>
        <dbReference type="SAM" id="MobiDB-lite"/>
    </source>
</evidence>
<organism evidence="2 3">
    <name type="scientific">Ensete ventricosum</name>
    <name type="common">Abyssinian banana</name>
    <name type="synonym">Musa ensete</name>
    <dbReference type="NCBI Taxonomy" id="4639"/>
    <lineage>
        <taxon>Eukaryota</taxon>
        <taxon>Viridiplantae</taxon>
        <taxon>Streptophyta</taxon>
        <taxon>Embryophyta</taxon>
        <taxon>Tracheophyta</taxon>
        <taxon>Spermatophyta</taxon>
        <taxon>Magnoliopsida</taxon>
        <taxon>Liliopsida</taxon>
        <taxon>Zingiberales</taxon>
        <taxon>Musaceae</taxon>
        <taxon>Ensete</taxon>
    </lineage>
</organism>
<sequence>MRKPLPPSLLDDLRFVQADDEGNDSHNTHSNQRPKRRIYKNQENRKREEKEERNRNLTSDRREARIERAADDAKKSYEWRSDPCSTMDQQRKPKPSAAAAYKFGLLCLADDSGGVLPGEAFEEGGGGSVTQGLVGEADEVVGPGTEHGAADGTDDVHP</sequence>